<evidence type="ECO:0000313" key="2">
    <source>
        <dbReference type="Proteomes" id="UP000306196"/>
    </source>
</evidence>
<sequence>MATTSSPYSRRAFLRGAGALFSLPALESFGFKAFAAEAKVVSPTRMAFLYIPNGVNVPQWQVKGEGKDYELSPTLQVLKDLKNDFSVFSKLAHDKARSNGDGAGDHARATATFLTGCQAKKTAGSDIRIGQSVDQIAADHLGHLTPLASLELSTDGDRSSGRCDSGYSCAYQFNMSWKNESMPMAPEMDPRLVFERLFGIRGGGKDGERRKRYQKSILDFVMDDAKSLQRRVSSSDNRKIDEYMASVRDIETRIEKAERMTPNLPPGVVPPAEMPSDTQDHIRVMFDLLLLAFQTDATRVSTFLLAHDGSNRSFPQIGVPDAHHHLSHHQNNAEKLEKIAKIDRFYMEQFAYFLKRMKDTKEGGQSLLDSSMIVYGGGIADGNRHNHDELPVILAGRGNGSLNPGRHIMLPGETPMTNLYLAMLERMGAKAERIGDSTGVLQGI</sequence>
<evidence type="ECO:0000313" key="1">
    <source>
        <dbReference type="EMBL" id="TLD70351.1"/>
    </source>
</evidence>
<dbReference type="Pfam" id="PF07586">
    <property type="entry name" value="HXXSHH"/>
    <property type="match status" value="1"/>
</dbReference>
<dbReference type="EMBL" id="VAUV01000008">
    <property type="protein sequence ID" value="TLD70351.1"/>
    <property type="molecule type" value="Genomic_DNA"/>
</dbReference>
<dbReference type="Proteomes" id="UP000306196">
    <property type="component" value="Unassembled WGS sequence"/>
</dbReference>
<reference evidence="1 2" key="1">
    <citation type="submission" date="2019-05" db="EMBL/GenBank/DDBJ databases">
        <title>Verrucobacter flavum gen. nov., sp. nov. a new member of the family Verrucomicrobiaceae.</title>
        <authorList>
            <person name="Szuroczki S."/>
            <person name="Abbaszade G."/>
            <person name="Szabo A."/>
            <person name="Felfoldi T."/>
            <person name="Schumann P."/>
            <person name="Boka K."/>
            <person name="Keki Z."/>
            <person name="Toumi M."/>
            <person name="Toth E."/>
        </authorList>
    </citation>
    <scope>NUCLEOTIDE SEQUENCE [LARGE SCALE GENOMIC DNA]</scope>
    <source>
        <strain evidence="1 2">MG-N-17</strain>
    </source>
</reference>
<organism evidence="1 2">
    <name type="scientific">Phragmitibacter flavus</name>
    <dbReference type="NCBI Taxonomy" id="2576071"/>
    <lineage>
        <taxon>Bacteria</taxon>
        <taxon>Pseudomonadati</taxon>
        <taxon>Verrucomicrobiota</taxon>
        <taxon>Verrucomicrobiia</taxon>
        <taxon>Verrucomicrobiales</taxon>
        <taxon>Verrucomicrobiaceae</taxon>
        <taxon>Phragmitibacter</taxon>
    </lineage>
</organism>
<dbReference type="RefSeq" id="WP_138086407.1">
    <property type="nucleotide sequence ID" value="NZ_VAUV01000008.1"/>
</dbReference>
<dbReference type="OrthoDB" id="182303at2"/>
<name>A0A5R8KDH7_9BACT</name>
<dbReference type="InterPro" id="IPR006311">
    <property type="entry name" value="TAT_signal"/>
</dbReference>
<gene>
    <name evidence="1" type="ORF">FEM03_11490</name>
</gene>
<dbReference type="AlphaFoldDB" id="A0A5R8KDH7"/>
<accession>A0A5R8KDH7</accession>
<comment type="caution">
    <text evidence="1">The sequence shown here is derived from an EMBL/GenBank/DDBJ whole genome shotgun (WGS) entry which is preliminary data.</text>
</comment>
<protein>
    <submittedName>
        <fullName evidence="1">DUF1552 domain-containing protein</fullName>
    </submittedName>
</protein>
<dbReference type="PROSITE" id="PS51318">
    <property type="entry name" value="TAT"/>
    <property type="match status" value="1"/>
</dbReference>
<keyword evidence="2" id="KW-1185">Reference proteome</keyword>
<dbReference type="InterPro" id="IPR011447">
    <property type="entry name" value="DUF1552"/>
</dbReference>
<proteinExistence type="predicted"/>